<dbReference type="EC" id="2.3.1.-" evidence="3"/>
<evidence type="ECO:0000313" key="4">
    <source>
        <dbReference type="Proteomes" id="UP001597277"/>
    </source>
</evidence>
<feature type="transmembrane region" description="Helical" evidence="1">
    <location>
        <begin position="324"/>
        <end position="342"/>
    </location>
</feature>
<keyword evidence="4" id="KW-1185">Reference proteome</keyword>
<dbReference type="InterPro" id="IPR050623">
    <property type="entry name" value="Glucan_succinyl_AcylTrfase"/>
</dbReference>
<dbReference type="GO" id="GO:0016746">
    <property type="term" value="F:acyltransferase activity"/>
    <property type="evidence" value="ECO:0007669"/>
    <property type="project" value="UniProtKB-KW"/>
</dbReference>
<keyword evidence="3" id="KW-0012">Acyltransferase</keyword>
<protein>
    <submittedName>
        <fullName evidence="3">Acyltransferase</fullName>
        <ecNumber evidence="3">2.3.1.-</ecNumber>
    </submittedName>
</protein>
<evidence type="ECO:0000259" key="2">
    <source>
        <dbReference type="Pfam" id="PF01757"/>
    </source>
</evidence>
<proteinExistence type="predicted"/>
<feature type="transmembrane region" description="Helical" evidence="1">
    <location>
        <begin position="108"/>
        <end position="128"/>
    </location>
</feature>
<gene>
    <name evidence="3" type="ORF">ACFSE6_12020</name>
</gene>
<sequence length="380" mass="41429">MNSEHPASSASAVRRPAEQGRLYWIDTVRIALTALVVAHHCALTYGNIPIWFYNEPSRDPSGSVLDILVVANQSYFMGLFFLISGYFVPASVDRKGPGGFARERLIRLGVPILVFMVVVRPVADYWSWRYSDSALPYLTHYMTTMDPGPTWFLEVLLIFSLLYAGCRRWVPVRRCARLSASDGRLPGMVAARTVTGLILIMGVLMALWRQIVPDGTYWPVVGLPTPAFLPQYALMFSAGVLAARRRWLERMPSSIATLGGGVSLVALLLLAPFALSPDPVVAGIAGGFAMAVLGVGISAVVLVAFRRFAPGRGPKRQFLSDNAFAVYVIHPAVLVVVALLLREVPAPAIVKFAALASLSLPACWGLAALLRRSRLVRRIA</sequence>
<dbReference type="PANTHER" id="PTHR36927">
    <property type="entry name" value="BLR4337 PROTEIN"/>
    <property type="match status" value="1"/>
</dbReference>
<keyword evidence="1" id="KW-1133">Transmembrane helix</keyword>
<dbReference type="PANTHER" id="PTHR36927:SF4">
    <property type="entry name" value="BLR5718 PROTEIN"/>
    <property type="match status" value="1"/>
</dbReference>
<feature type="transmembrane region" description="Helical" evidence="1">
    <location>
        <begin position="30"/>
        <end position="52"/>
    </location>
</feature>
<accession>A0ABW4L5Z6</accession>
<dbReference type="Proteomes" id="UP001597277">
    <property type="component" value="Unassembled WGS sequence"/>
</dbReference>
<evidence type="ECO:0000313" key="3">
    <source>
        <dbReference type="EMBL" id="MFD1718564.1"/>
    </source>
</evidence>
<keyword evidence="1" id="KW-0472">Membrane</keyword>
<feature type="transmembrane region" description="Helical" evidence="1">
    <location>
        <begin position="187"/>
        <end position="208"/>
    </location>
</feature>
<dbReference type="Pfam" id="PF01757">
    <property type="entry name" value="Acyl_transf_3"/>
    <property type="match status" value="1"/>
</dbReference>
<evidence type="ECO:0000256" key="1">
    <source>
        <dbReference type="SAM" id="Phobius"/>
    </source>
</evidence>
<feature type="transmembrane region" description="Helical" evidence="1">
    <location>
        <begin position="281"/>
        <end position="304"/>
    </location>
</feature>
<keyword evidence="1" id="KW-0812">Transmembrane</keyword>
<dbReference type="InterPro" id="IPR002656">
    <property type="entry name" value="Acyl_transf_3_dom"/>
</dbReference>
<feature type="transmembrane region" description="Helical" evidence="1">
    <location>
        <begin position="64"/>
        <end position="88"/>
    </location>
</feature>
<dbReference type="RefSeq" id="WP_388007101.1">
    <property type="nucleotide sequence ID" value="NZ_JBHUEE010000006.1"/>
</dbReference>
<name>A0ABW4L5Z6_9MICO</name>
<feature type="transmembrane region" description="Helical" evidence="1">
    <location>
        <begin position="348"/>
        <end position="370"/>
    </location>
</feature>
<feature type="transmembrane region" description="Helical" evidence="1">
    <location>
        <begin position="148"/>
        <end position="166"/>
    </location>
</feature>
<organism evidence="3 4">
    <name type="scientific">Georgenia deserti</name>
    <dbReference type="NCBI Taxonomy" id="2093781"/>
    <lineage>
        <taxon>Bacteria</taxon>
        <taxon>Bacillati</taxon>
        <taxon>Actinomycetota</taxon>
        <taxon>Actinomycetes</taxon>
        <taxon>Micrococcales</taxon>
        <taxon>Bogoriellaceae</taxon>
        <taxon>Georgenia</taxon>
    </lineage>
</organism>
<keyword evidence="3" id="KW-0808">Transferase</keyword>
<dbReference type="EMBL" id="JBHUEE010000006">
    <property type="protein sequence ID" value="MFD1718564.1"/>
    <property type="molecule type" value="Genomic_DNA"/>
</dbReference>
<feature type="transmembrane region" description="Helical" evidence="1">
    <location>
        <begin position="220"/>
        <end position="243"/>
    </location>
</feature>
<reference evidence="4" key="1">
    <citation type="journal article" date="2019" name="Int. J. Syst. Evol. Microbiol.">
        <title>The Global Catalogue of Microorganisms (GCM) 10K type strain sequencing project: providing services to taxonomists for standard genome sequencing and annotation.</title>
        <authorList>
            <consortium name="The Broad Institute Genomics Platform"/>
            <consortium name="The Broad Institute Genome Sequencing Center for Infectious Disease"/>
            <person name="Wu L."/>
            <person name="Ma J."/>
        </authorList>
    </citation>
    <scope>NUCLEOTIDE SEQUENCE [LARGE SCALE GENOMIC DNA]</scope>
    <source>
        <strain evidence="4">JCM 17130</strain>
    </source>
</reference>
<feature type="transmembrane region" description="Helical" evidence="1">
    <location>
        <begin position="255"/>
        <end position="275"/>
    </location>
</feature>
<comment type="caution">
    <text evidence="3">The sequence shown here is derived from an EMBL/GenBank/DDBJ whole genome shotgun (WGS) entry which is preliminary data.</text>
</comment>
<feature type="domain" description="Acyltransferase 3" evidence="2">
    <location>
        <begin position="23"/>
        <end position="367"/>
    </location>
</feature>